<organism evidence="1 2">
    <name type="scientific">Opisthorchis felineus</name>
    <dbReference type="NCBI Taxonomy" id="147828"/>
    <lineage>
        <taxon>Eukaryota</taxon>
        <taxon>Metazoa</taxon>
        <taxon>Spiralia</taxon>
        <taxon>Lophotrochozoa</taxon>
        <taxon>Platyhelminthes</taxon>
        <taxon>Trematoda</taxon>
        <taxon>Digenea</taxon>
        <taxon>Opisthorchiida</taxon>
        <taxon>Opisthorchiata</taxon>
        <taxon>Opisthorchiidae</taxon>
        <taxon>Opisthorchis</taxon>
    </lineage>
</organism>
<dbReference type="EMBL" id="SJOL01009001">
    <property type="protein sequence ID" value="TGZ59076.1"/>
    <property type="molecule type" value="Genomic_DNA"/>
</dbReference>
<accession>A0A4S2L9J2</accession>
<evidence type="ECO:0000313" key="2">
    <source>
        <dbReference type="Proteomes" id="UP000308267"/>
    </source>
</evidence>
<sequence>IEGKTLTFSETDFDAVLQSVNIHGGSSTSSAQQHSTGDLYLPFRTPFSLMNFLWEAVTEISFGHFDPAILTRALSATLNPPR</sequence>
<feature type="non-terminal residue" evidence="1">
    <location>
        <position position="82"/>
    </location>
</feature>
<reference evidence="1 2" key="1">
    <citation type="journal article" date="2019" name="BMC Genomics">
        <title>New insights from Opisthorchis felineus genome: update on genomics of the epidemiologically important liver flukes.</title>
        <authorList>
            <person name="Ershov N.I."/>
            <person name="Mordvinov V.A."/>
            <person name="Prokhortchouk E.B."/>
            <person name="Pakharukova M.Y."/>
            <person name="Gunbin K.V."/>
            <person name="Ustyantsev K."/>
            <person name="Genaev M.A."/>
            <person name="Blinov A.G."/>
            <person name="Mazur A."/>
            <person name="Boulygina E."/>
            <person name="Tsygankova S."/>
            <person name="Khrameeva E."/>
            <person name="Chekanov N."/>
            <person name="Fan G."/>
            <person name="Xiao A."/>
            <person name="Zhang H."/>
            <person name="Xu X."/>
            <person name="Yang H."/>
            <person name="Solovyev V."/>
            <person name="Lee S.M."/>
            <person name="Liu X."/>
            <person name="Afonnikov D.A."/>
            <person name="Skryabin K.G."/>
        </authorList>
    </citation>
    <scope>NUCLEOTIDE SEQUENCE [LARGE SCALE GENOMIC DNA]</scope>
    <source>
        <strain evidence="1">AK-0245</strain>
        <tissue evidence="1">Whole organism</tissue>
    </source>
</reference>
<feature type="non-terminal residue" evidence="1">
    <location>
        <position position="1"/>
    </location>
</feature>
<dbReference type="AlphaFoldDB" id="A0A4S2L9J2"/>
<proteinExistence type="predicted"/>
<evidence type="ECO:0000313" key="1">
    <source>
        <dbReference type="EMBL" id="TGZ59076.1"/>
    </source>
</evidence>
<dbReference type="Proteomes" id="UP000308267">
    <property type="component" value="Unassembled WGS sequence"/>
</dbReference>
<keyword evidence="2" id="KW-1185">Reference proteome</keyword>
<gene>
    <name evidence="1" type="ORF">CRM22_009286</name>
</gene>
<protein>
    <submittedName>
        <fullName evidence="1">Uncharacterized protein</fullName>
    </submittedName>
</protein>
<comment type="caution">
    <text evidence="1">The sequence shown here is derived from an EMBL/GenBank/DDBJ whole genome shotgun (WGS) entry which is preliminary data.</text>
</comment>
<name>A0A4S2L9J2_OPIFE</name>